<name>A0A4Y2FTP8_ARAVE</name>
<feature type="non-terminal residue" evidence="2">
    <location>
        <position position="1"/>
    </location>
</feature>
<dbReference type="Gene3D" id="3.10.200.10">
    <property type="entry name" value="Alpha carbonic anhydrase"/>
    <property type="match status" value="1"/>
</dbReference>
<proteinExistence type="predicted"/>
<dbReference type="InterPro" id="IPR036398">
    <property type="entry name" value="CA_dom_sf"/>
</dbReference>
<gene>
    <name evidence="2" type="ORF">AVEN_43320_1</name>
</gene>
<reference evidence="2 3" key="1">
    <citation type="journal article" date="2019" name="Sci. Rep.">
        <title>Orb-weaving spider Araneus ventricosus genome elucidates the spidroin gene catalogue.</title>
        <authorList>
            <person name="Kono N."/>
            <person name="Nakamura H."/>
            <person name="Ohtoshi R."/>
            <person name="Moran D.A.P."/>
            <person name="Shinohara A."/>
            <person name="Yoshida Y."/>
            <person name="Fujiwara M."/>
            <person name="Mori M."/>
            <person name="Tomita M."/>
            <person name="Arakawa K."/>
        </authorList>
    </citation>
    <scope>NUCLEOTIDE SEQUENCE [LARGE SCALE GENOMIC DNA]</scope>
</reference>
<sequence>AGIWPLIIPGCHRLMQSPMDIFTFQVRRDPHTKPLRYFGYDQIIKTADVVNNGHAGDFGFLSYRSVQSSKEFDYSVAFPKWRFQVRQQFYFMTCCKNVSHFRIYHFIILGDCVENQLAVTFVFCTYGNLMQHPFDKRVLLDFFSFFFAVEVLRGGLCGNPIQDVNFIFVARCFDCAVMFGDRFMLGGSLRAVPKRWLTRGSKWNKRNTDQDANLKLVARCSDCAVPPGDKFVLGLRGKMEVLFKLLTSEVVARCFDCFMSTGVIHVVISPENAKVGGEEEEMIIF</sequence>
<accession>A0A4Y2FTP8</accession>
<evidence type="ECO:0000259" key="1">
    <source>
        <dbReference type="Pfam" id="PF00194"/>
    </source>
</evidence>
<dbReference type="Proteomes" id="UP000499080">
    <property type="component" value="Unassembled WGS sequence"/>
</dbReference>
<evidence type="ECO:0000313" key="3">
    <source>
        <dbReference type="Proteomes" id="UP000499080"/>
    </source>
</evidence>
<protein>
    <recommendedName>
        <fullName evidence="1">Alpha-carbonic anhydrase domain-containing protein</fullName>
    </recommendedName>
</protein>
<organism evidence="2 3">
    <name type="scientific">Araneus ventricosus</name>
    <name type="common">Orbweaver spider</name>
    <name type="synonym">Epeira ventricosa</name>
    <dbReference type="NCBI Taxonomy" id="182803"/>
    <lineage>
        <taxon>Eukaryota</taxon>
        <taxon>Metazoa</taxon>
        <taxon>Ecdysozoa</taxon>
        <taxon>Arthropoda</taxon>
        <taxon>Chelicerata</taxon>
        <taxon>Arachnida</taxon>
        <taxon>Araneae</taxon>
        <taxon>Araneomorphae</taxon>
        <taxon>Entelegynae</taxon>
        <taxon>Araneoidea</taxon>
        <taxon>Araneidae</taxon>
        <taxon>Araneus</taxon>
    </lineage>
</organism>
<evidence type="ECO:0000313" key="2">
    <source>
        <dbReference type="EMBL" id="GBM44902.1"/>
    </source>
</evidence>
<dbReference type="AlphaFoldDB" id="A0A4Y2FTP8"/>
<comment type="caution">
    <text evidence="2">The sequence shown here is derived from an EMBL/GenBank/DDBJ whole genome shotgun (WGS) entry which is preliminary data.</text>
</comment>
<feature type="domain" description="Alpha-carbonic anhydrase" evidence="1">
    <location>
        <begin position="4"/>
        <end position="61"/>
    </location>
</feature>
<dbReference type="EMBL" id="BGPR01097266">
    <property type="protein sequence ID" value="GBM44902.1"/>
    <property type="molecule type" value="Genomic_DNA"/>
</dbReference>
<keyword evidence="3" id="KW-1185">Reference proteome</keyword>
<dbReference type="Pfam" id="PF00194">
    <property type="entry name" value="Carb_anhydrase"/>
    <property type="match status" value="1"/>
</dbReference>
<dbReference type="InterPro" id="IPR001148">
    <property type="entry name" value="CA_dom"/>
</dbReference>
<dbReference type="SUPFAM" id="SSF51069">
    <property type="entry name" value="Carbonic anhydrase"/>
    <property type="match status" value="1"/>
</dbReference>